<comment type="caution">
    <text evidence="2">The sequence shown here is derived from an EMBL/GenBank/DDBJ whole genome shotgun (WGS) entry which is preliminary data.</text>
</comment>
<reference evidence="2" key="1">
    <citation type="journal article" date="2020" name="mSystems">
        <title>Genome- and Community-Level Interaction Insights into Carbon Utilization and Element Cycling Functions of Hydrothermarchaeota in Hydrothermal Sediment.</title>
        <authorList>
            <person name="Zhou Z."/>
            <person name="Liu Y."/>
            <person name="Xu W."/>
            <person name="Pan J."/>
            <person name="Luo Z.H."/>
            <person name="Li M."/>
        </authorList>
    </citation>
    <scope>NUCLEOTIDE SEQUENCE [LARGE SCALE GENOMIC DNA]</scope>
    <source>
        <strain evidence="2">HyVt-501</strain>
    </source>
</reference>
<dbReference type="CDD" id="cd06257">
    <property type="entry name" value="DnaJ"/>
    <property type="match status" value="1"/>
</dbReference>
<accession>A0A7C5L285</accession>
<gene>
    <name evidence="2" type="ORF">ENJ61_02755</name>
</gene>
<dbReference type="InterPro" id="IPR036869">
    <property type="entry name" value="J_dom_sf"/>
</dbReference>
<dbReference type="Proteomes" id="UP000885792">
    <property type="component" value="Unassembled WGS sequence"/>
</dbReference>
<dbReference type="SMART" id="SM00271">
    <property type="entry name" value="DnaJ"/>
    <property type="match status" value="1"/>
</dbReference>
<dbReference type="PROSITE" id="PS50076">
    <property type="entry name" value="DNAJ_2"/>
    <property type="match status" value="1"/>
</dbReference>
<dbReference type="Gene3D" id="1.10.287.110">
    <property type="entry name" value="DnaJ domain"/>
    <property type="match status" value="1"/>
</dbReference>
<dbReference type="SUPFAM" id="SSF46565">
    <property type="entry name" value="Chaperone J-domain"/>
    <property type="match status" value="1"/>
</dbReference>
<dbReference type="EMBL" id="DRNB01000102">
    <property type="protein sequence ID" value="HHJ63804.1"/>
    <property type="molecule type" value="Genomic_DNA"/>
</dbReference>
<dbReference type="AlphaFoldDB" id="A0A7C5L285"/>
<proteinExistence type="predicted"/>
<organism evidence="2">
    <name type="scientific">Aquifex aeolicus</name>
    <dbReference type="NCBI Taxonomy" id="63363"/>
    <lineage>
        <taxon>Bacteria</taxon>
        <taxon>Pseudomonadati</taxon>
        <taxon>Aquificota</taxon>
        <taxon>Aquificia</taxon>
        <taxon>Aquificales</taxon>
        <taxon>Aquificaceae</taxon>
        <taxon>Aquifex</taxon>
    </lineage>
</organism>
<feature type="domain" description="J" evidence="1">
    <location>
        <begin position="96"/>
        <end position="155"/>
    </location>
</feature>
<evidence type="ECO:0000313" key="2">
    <source>
        <dbReference type="EMBL" id="HHJ63804.1"/>
    </source>
</evidence>
<sequence>MSSFCRKVIEYMYENRLNQFISSFYELFKEYSHLGEEEFLREWFDRAIIRDLIFYFPPSTIISSFEEVRNSKRHLFRTYVKTYWGFCRNPRKHPVRINEALKFFGLEELDEEEIRKRYRELVRLHHPDRAGRTREAHMMMVKINYYYQILRRYMSDGFKSTLQIG</sequence>
<name>A0A7C5L285_AQUAO</name>
<protein>
    <submittedName>
        <fullName evidence="2">J domain-containing protein</fullName>
    </submittedName>
</protein>
<dbReference type="Pfam" id="PF00226">
    <property type="entry name" value="DnaJ"/>
    <property type="match status" value="1"/>
</dbReference>
<evidence type="ECO:0000259" key="1">
    <source>
        <dbReference type="PROSITE" id="PS50076"/>
    </source>
</evidence>
<dbReference type="InterPro" id="IPR001623">
    <property type="entry name" value="DnaJ_domain"/>
</dbReference>